<dbReference type="SMART" id="SM00825">
    <property type="entry name" value="PKS_KS"/>
    <property type="match status" value="1"/>
</dbReference>
<dbReference type="AlphaFoldDB" id="A0AA43KAW6"/>
<dbReference type="Proteomes" id="UP001159387">
    <property type="component" value="Unassembled WGS sequence"/>
</dbReference>
<dbReference type="GO" id="GO:0004315">
    <property type="term" value="F:3-oxoacyl-[acyl-carrier-protein] synthase activity"/>
    <property type="evidence" value="ECO:0007669"/>
    <property type="project" value="InterPro"/>
</dbReference>
<dbReference type="PANTHER" id="PTHR43775">
    <property type="entry name" value="FATTY ACID SYNTHASE"/>
    <property type="match status" value="1"/>
</dbReference>
<proteinExistence type="predicted"/>
<protein>
    <submittedName>
        <fullName evidence="3">Polyketide synthase</fullName>
    </submittedName>
</protein>
<evidence type="ECO:0000256" key="1">
    <source>
        <dbReference type="ARBA" id="ARBA00022679"/>
    </source>
</evidence>
<dbReference type="InterPro" id="IPR014030">
    <property type="entry name" value="Ketoacyl_synth_N"/>
</dbReference>
<dbReference type="InterPro" id="IPR020841">
    <property type="entry name" value="PKS_Beta-ketoAc_synthase_dom"/>
</dbReference>
<dbReference type="PANTHER" id="PTHR43775:SF51">
    <property type="entry name" value="INACTIVE PHENOLPHTHIOCEROL SYNTHESIS POLYKETIDE SYNTHASE TYPE I PKS1-RELATED"/>
    <property type="match status" value="1"/>
</dbReference>
<feature type="domain" description="Ketosynthase family 3 (KS3)" evidence="2">
    <location>
        <begin position="1"/>
        <end position="372"/>
    </location>
</feature>
<dbReference type="CDD" id="cd00833">
    <property type="entry name" value="PKS"/>
    <property type="match status" value="1"/>
</dbReference>
<accession>A0AA43KAW6</accession>
<evidence type="ECO:0000313" key="4">
    <source>
        <dbReference type="Proteomes" id="UP001159387"/>
    </source>
</evidence>
<dbReference type="InterPro" id="IPR050091">
    <property type="entry name" value="PKS_NRPS_Biosynth_Enz"/>
</dbReference>
<keyword evidence="4" id="KW-1185">Reference proteome</keyword>
<dbReference type="Pfam" id="PF02801">
    <property type="entry name" value="Ketoacyl-synt_C"/>
    <property type="match status" value="1"/>
</dbReference>
<dbReference type="Gene3D" id="3.40.47.10">
    <property type="match status" value="1"/>
</dbReference>
<dbReference type="SUPFAM" id="SSF53901">
    <property type="entry name" value="Thiolase-like"/>
    <property type="match status" value="1"/>
</dbReference>
<sequence length="372" mass="39982">MGCRFPGADTPEAFWKLLHNGVDAIQEIPKSRWDIDDYYDPTPATPGKMYTRFGGFLDQIAAFDPEFFRISTREAISLDPQQRLLLEVSWEALERAGLTGNKLTTQTGVFVGISESDYRDLIMRNGSDLDVYSGSGNCHSTASGRLSYYLGLTGPNLSLDTACSSSLVCVALAVKSLRQQECDLALAGGVQIQVIPDGFIKACQSRMLSPDGRCKTFDFQADGYARAEGCGMVVLKRLSDAIADNDNILALIRGAAVNHDGYTSGLTVPSGPSQRAVIQQALADAGIHPDQISYIEAHGTGTSLGDPIEMGAIGQVFGQRSQMLFVGSVKTNIGHTEAAAGIAGLIKVVLSMQHGEIPANLHFDQPSPYINW</sequence>
<dbReference type="Pfam" id="PF00109">
    <property type="entry name" value="ketoacyl-synt"/>
    <property type="match status" value="1"/>
</dbReference>
<dbReference type="EMBL" id="JANQDH010000027">
    <property type="protein sequence ID" value="MDH6059684.1"/>
    <property type="molecule type" value="Genomic_DNA"/>
</dbReference>
<dbReference type="InterPro" id="IPR018201">
    <property type="entry name" value="Ketoacyl_synth_AS"/>
</dbReference>
<evidence type="ECO:0000259" key="2">
    <source>
        <dbReference type="PROSITE" id="PS52004"/>
    </source>
</evidence>
<dbReference type="FunFam" id="3.40.47.10:FF:000019">
    <property type="entry name" value="Polyketide synthase type I"/>
    <property type="match status" value="1"/>
</dbReference>
<gene>
    <name evidence="3" type="ORF">NWP17_04395</name>
</gene>
<dbReference type="PROSITE" id="PS00606">
    <property type="entry name" value="KS3_1"/>
    <property type="match status" value="1"/>
</dbReference>
<dbReference type="PROSITE" id="PS52004">
    <property type="entry name" value="KS3_2"/>
    <property type="match status" value="1"/>
</dbReference>
<dbReference type="InterPro" id="IPR014031">
    <property type="entry name" value="Ketoacyl_synth_C"/>
</dbReference>
<comment type="caution">
    <text evidence="3">The sequence shown here is derived from an EMBL/GenBank/DDBJ whole genome shotgun (WGS) entry which is preliminary data.</text>
</comment>
<keyword evidence="1" id="KW-0808">Transferase</keyword>
<organism evidence="3 4">
    <name type="scientific">Chrysosporum bergii ANA360D</name>
    <dbReference type="NCBI Taxonomy" id="617107"/>
    <lineage>
        <taxon>Bacteria</taxon>
        <taxon>Bacillati</taxon>
        <taxon>Cyanobacteriota</taxon>
        <taxon>Cyanophyceae</taxon>
        <taxon>Nostocales</taxon>
        <taxon>Nodulariaceae</taxon>
        <taxon>Chrysosporum</taxon>
    </lineage>
</organism>
<dbReference type="GO" id="GO:0006633">
    <property type="term" value="P:fatty acid biosynthetic process"/>
    <property type="evidence" value="ECO:0007669"/>
    <property type="project" value="InterPro"/>
</dbReference>
<name>A0AA43KAW6_9CYAN</name>
<dbReference type="InterPro" id="IPR016039">
    <property type="entry name" value="Thiolase-like"/>
</dbReference>
<feature type="non-terminal residue" evidence="3">
    <location>
        <position position="372"/>
    </location>
</feature>
<reference evidence="3 4" key="1">
    <citation type="journal article" date="2023" name="J. Phycol.">
        <title>Chrysosporum ovalisporum is synonymous with the true-branching cyanobacterium Umezakia natans (Nostocales/Aphanizomenonaceae).</title>
        <authorList>
            <person name="McGregor G.B."/>
            <person name="Sendall B.C."/>
            <person name="Niiyama Y."/>
            <person name="Tuji A."/>
            <person name="Willis A."/>
        </authorList>
    </citation>
    <scope>NUCLEOTIDE SEQUENCE [LARGE SCALE GENOMIC DNA]</scope>
    <source>
        <strain evidence="3 4">ANA360D</strain>
    </source>
</reference>
<evidence type="ECO:0000313" key="3">
    <source>
        <dbReference type="EMBL" id="MDH6059684.1"/>
    </source>
</evidence>
<dbReference type="GO" id="GO:0004312">
    <property type="term" value="F:fatty acid synthase activity"/>
    <property type="evidence" value="ECO:0007669"/>
    <property type="project" value="TreeGrafter"/>
</dbReference>